<comment type="caution">
    <text evidence="9">The sequence shown here is derived from an EMBL/GenBank/DDBJ whole genome shotgun (WGS) entry which is preliminary data.</text>
</comment>
<evidence type="ECO:0000313" key="9">
    <source>
        <dbReference type="EMBL" id="PIR91752.1"/>
    </source>
</evidence>
<dbReference type="InterPro" id="IPR011114">
    <property type="entry name" value="RuvA_C"/>
</dbReference>
<comment type="domain">
    <text evidence="6">Has three domains with a flexible linker between the domains II and III and assumes an 'L' shape. Domain III is highly mobile and contacts RuvB.</text>
</comment>
<dbReference type="GO" id="GO:0009378">
    <property type="term" value="F:four-way junction helicase activity"/>
    <property type="evidence" value="ECO:0007669"/>
    <property type="project" value="InterPro"/>
</dbReference>
<dbReference type="EMBL" id="PFAV01000011">
    <property type="protein sequence ID" value="PIR91752.1"/>
    <property type="molecule type" value="Genomic_DNA"/>
</dbReference>
<dbReference type="CDD" id="cd14332">
    <property type="entry name" value="UBA_RuvA_C"/>
    <property type="match status" value="1"/>
</dbReference>
<proteinExistence type="inferred from homology"/>
<comment type="subunit">
    <text evidence="6">Homotetramer. Forms an RuvA(8)-RuvB(12)-Holliday junction (HJ) complex. HJ DNA is sandwiched between 2 RuvA tetramers; dsDNA enters through RuvA and exits via RuvB. An RuvB hexamer assembles on each DNA strand where it exits the tetramer. Each RuvB hexamer is contacted by two RuvA subunits (via domain III) on 2 adjacent RuvB subunits; this complex drives branch migration. In the full resolvosome a probable DNA-RuvA(4)-RuvB(12)-RuvC(2) complex forms which resolves the HJ.</text>
</comment>
<keyword evidence="2 6" id="KW-0227">DNA damage</keyword>
<dbReference type="Gene3D" id="2.40.50.140">
    <property type="entry name" value="Nucleic acid-binding proteins"/>
    <property type="match status" value="1"/>
</dbReference>
<feature type="domain" description="Holliday junction DNA helicase RuvA C-terminal" evidence="8">
    <location>
        <begin position="161"/>
        <end position="204"/>
    </location>
</feature>
<dbReference type="InterPro" id="IPR010994">
    <property type="entry name" value="RuvA_2-like"/>
</dbReference>
<comment type="caution">
    <text evidence="6">Lacks conserved residue(s) required for the propagation of feature annotation.</text>
</comment>
<evidence type="ECO:0000259" key="7">
    <source>
        <dbReference type="Pfam" id="PF01330"/>
    </source>
</evidence>
<dbReference type="GO" id="GO:0048476">
    <property type="term" value="C:Holliday junction resolvase complex"/>
    <property type="evidence" value="ECO:0007669"/>
    <property type="project" value="UniProtKB-UniRule"/>
</dbReference>
<reference evidence="10" key="1">
    <citation type="submission" date="2017-09" db="EMBL/GenBank/DDBJ databases">
        <title>Depth-based differentiation of microbial function through sediment-hosted aquifers and enrichment of novel symbionts in the deep terrestrial subsurface.</title>
        <authorList>
            <person name="Probst A.J."/>
            <person name="Ladd B."/>
            <person name="Jarett J.K."/>
            <person name="Geller-Mcgrath D.E."/>
            <person name="Sieber C.M.K."/>
            <person name="Emerson J.B."/>
            <person name="Anantharaman K."/>
            <person name="Thomas B.C."/>
            <person name="Malmstrom R."/>
            <person name="Stieglmeier M."/>
            <person name="Klingl A."/>
            <person name="Woyke T."/>
            <person name="Ryan C.M."/>
            <person name="Banfield J.F."/>
        </authorList>
    </citation>
    <scope>NUCLEOTIDE SEQUENCE [LARGE SCALE GENOMIC DNA]</scope>
</reference>
<comment type="similarity">
    <text evidence="6">Belongs to the RuvA family.</text>
</comment>
<dbReference type="SUPFAM" id="SSF47781">
    <property type="entry name" value="RuvA domain 2-like"/>
    <property type="match status" value="1"/>
</dbReference>
<dbReference type="AlphaFoldDB" id="A0A2H0UY43"/>
<dbReference type="InterPro" id="IPR000085">
    <property type="entry name" value="RuvA"/>
</dbReference>
<keyword evidence="5 6" id="KW-0234">DNA repair</keyword>
<sequence length="206" mass="22257">MIAYLSGKIIAKQDGSVILLVNGVGYEVWLSGHSFESIPLKESSVNSLPTGQAEIGQNINLFCQMEANERGVKLYGFLTAAEMEFFKIVRSIQGVGPKAALEISGVGSLEKIQGEIERGNLKFLDGIAGIGAKKAAKVILELSGQIKTAQKAGKKGQDIFANDEAFLALSQLGFVKEQIKKVLTELPKEIQNPQEKIKRALKILGK</sequence>
<feature type="domain" description="DNA helicase Holliday junction RuvA type" evidence="7">
    <location>
        <begin position="1"/>
        <end position="76"/>
    </location>
</feature>
<accession>A0A2H0UY43</accession>
<organism evidence="9 10">
    <name type="scientific">bacterium (Candidatus Gribaldobacteria) CG10_big_fil_rev_8_21_14_0_10_41_12</name>
    <dbReference type="NCBI Taxonomy" id="2014277"/>
    <lineage>
        <taxon>Bacteria</taxon>
        <taxon>Candidatus Gribaldobacteria</taxon>
    </lineage>
</organism>
<dbReference type="GO" id="GO:0000400">
    <property type="term" value="F:four-way junction DNA binding"/>
    <property type="evidence" value="ECO:0007669"/>
    <property type="project" value="UniProtKB-UniRule"/>
</dbReference>
<evidence type="ECO:0000256" key="2">
    <source>
        <dbReference type="ARBA" id="ARBA00022763"/>
    </source>
</evidence>
<evidence type="ECO:0000313" key="10">
    <source>
        <dbReference type="Proteomes" id="UP000228906"/>
    </source>
</evidence>
<dbReference type="GO" id="GO:0006281">
    <property type="term" value="P:DNA repair"/>
    <property type="evidence" value="ECO:0007669"/>
    <property type="project" value="UniProtKB-UniRule"/>
</dbReference>
<name>A0A2H0UY43_9BACT</name>
<dbReference type="Pfam" id="PF01330">
    <property type="entry name" value="RuvA_N"/>
    <property type="match status" value="1"/>
</dbReference>
<dbReference type="NCBIfam" id="TIGR00084">
    <property type="entry name" value="ruvA"/>
    <property type="match status" value="1"/>
</dbReference>
<evidence type="ECO:0000256" key="1">
    <source>
        <dbReference type="ARBA" id="ARBA00022490"/>
    </source>
</evidence>
<evidence type="ECO:0000256" key="3">
    <source>
        <dbReference type="ARBA" id="ARBA00023125"/>
    </source>
</evidence>
<evidence type="ECO:0000256" key="6">
    <source>
        <dbReference type="HAMAP-Rule" id="MF_00031"/>
    </source>
</evidence>
<dbReference type="Pfam" id="PF07499">
    <property type="entry name" value="RuvA_C"/>
    <property type="match status" value="1"/>
</dbReference>
<keyword evidence="3 6" id="KW-0238">DNA-binding</keyword>
<dbReference type="Proteomes" id="UP000228906">
    <property type="component" value="Unassembled WGS sequence"/>
</dbReference>
<gene>
    <name evidence="6" type="primary">ruvA</name>
    <name evidence="9" type="ORF">COU03_00655</name>
</gene>
<dbReference type="GO" id="GO:0005524">
    <property type="term" value="F:ATP binding"/>
    <property type="evidence" value="ECO:0007669"/>
    <property type="project" value="InterPro"/>
</dbReference>
<dbReference type="SUPFAM" id="SSF46929">
    <property type="entry name" value="DNA helicase RuvA subunit, C-terminal domain"/>
    <property type="match status" value="1"/>
</dbReference>
<dbReference type="InterPro" id="IPR036267">
    <property type="entry name" value="RuvA_C_sf"/>
</dbReference>
<dbReference type="GO" id="GO:0006310">
    <property type="term" value="P:DNA recombination"/>
    <property type="evidence" value="ECO:0007669"/>
    <property type="project" value="UniProtKB-UniRule"/>
</dbReference>
<dbReference type="SUPFAM" id="SSF50249">
    <property type="entry name" value="Nucleic acid-binding proteins"/>
    <property type="match status" value="1"/>
</dbReference>
<evidence type="ECO:0000256" key="4">
    <source>
        <dbReference type="ARBA" id="ARBA00023172"/>
    </source>
</evidence>
<evidence type="ECO:0000259" key="8">
    <source>
        <dbReference type="Pfam" id="PF07499"/>
    </source>
</evidence>
<dbReference type="Pfam" id="PF14520">
    <property type="entry name" value="HHH_5"/>
    <property type="match status" value="1"/>
</dbReference>
<keyword evidence="4 6" id="KW-0233">DNA recombination</keyword>
<dbReference type="GO" id="GO:0005737">
    <property type="term" value="C:cytoplasm"/>
    <property type="evidence" value="ECO:0007669"/>
    <property type="project" value="UniProtKB-SubCell"/>
</dbReference>
<dbReference type="InterPro" id="IPR012340">
    <property type="entry name" value="NA-bd_OB-fold"/>
</dbReference>
<protein>
    <recommendedName>
        <fullName evidence="6">Holliday junction branch migration complex subunit RuvA</fullName>
    </recommendedName>
</protein>
<keyword evidence="1 6" id="KW-0963">Cytoplasm</keyword>
<comment type="function">
    <text evidence="6">The RuvA-RuvB-RuvC complex processes Holliday junction (HJ) DNA during genetic recombination and DNA repair, while the RuvA-RuvB complex plays an important role in the rescue of blocked DNA replication forks via replication fork reversal (RFR). RuvA specifically binds to HJ cruciform DNA, conferring on it an open structure. The RuvB hexamer acts as an ATP-dependent pump, pulling dsDNA into and through the RuvAB complex. HJ branch migration allows RuvC to scan DNA until it finds its consensus sequence, where it cleaves and resolves the cruciform DNA.</text>
</comment>
<dbReference type="HAMAP" id="MF_00031">
    <property type="entry name" value="DNA_HJ_migration_RuvA"/>
    <property type="match status" value="1"/>
</dbReference>
<dbReference type="Gene3D" id="1.10.150.20">
    <property type="entry name" value="5' to 3' exonuclease, C-terminal subdomain"/>
    <property type="match status" value="1"/>
</dbReference>
<feature type="region of interest" description="Domain III" evidence="6">
    <location>
        <begin position="157"/>
        <end position="206"/>
    </location>
</feature>
<evidence type="ECO:0000256" key="5">
    <source>
        <dbReference type="ARBA" id="ARBA00023204"/>
    </source>
</evidence>
<comment type="subcellular location">
    <subcellularLocation>
        <location evidence="6">Cytoplasm</location>
    </subcellularLocation>
</comment>
<dbReference type="InterPro" id="IPR013849">
    <property type="entry name" value="DNA_helicase_Holl-junc_RuvA_I"/>
</dbReference>
<dbReference type="GO" id="GO:0009379">
    <property type="term" value="C:Holliday junction helicase complex"/>
    <property type="evidence" value="ECO:0007669"/>
    <property type="project" value="InterPro"/>
</dbReference>